<feature type="compositionally biased region" description="Pro residues" evidence="1">
    <location>
        <begin position="215"/>
        <end position="224"/>
    </location>
</feature>
<keyword evidence="2" id="KW-0732">Signal</keyword>
<evidence type="ECO:0000313" key="4">
    <source>
        <dbReference type="Proteomes" id="UP001283341"/>
    </source>
</evidence>
<feature type="region of interest" description="Disordered" evidence="1">
    <location>
        <begin position="193"/>
        <end position="251"/>
    </location>
</feature>
<proteinExistence type="predicted"/>
<evidence type="ECO:0000256" key="1">
    <source>
        <dbReference type="SAM" id="MobiDB-lite"/>
    </source>
</evidence>
<evidence type="ECO:0000313" key="3">
    <source>
        <dbReference type="EMBL" id="KAK3326872.1"/>
    </source>
</evidence>
<name>A0AAE0IKM7_9PEZI</name>
<keyword evidence="4" id="KW-1185">Reference proteome</keyword>
<dbReference type="EMBL" id="JAUEDM010000002">
    <property type="protein sequence ID" value="KAK3326872.1"/>
    <property type="molecule type" value="Genomic_DNA"/>
</dbReference>
<evidence type="ECO:0000256" key="2">
    <source>
        <dbReference type="SAM" id="SignalP"/>
    </source>
</evidence>
<reference evidence="3" key="2">
    <citation type="submission" date="2023-06" db="EMBL/GenBank/DDBJ databases">
        <authorList>
            <consortium name="Lawrence Berkeley National Laboratory"/>
            <person name="Haridas S."/>
            <person name="Hensen N."/>
            <person name="Bonometti L."/>
            <person name="Westerberg I."/>
            <person name="Brannstrom I.O."/>
            <person name="Guillou S."/>
            <person name="Cros-Aarteil S."/>
            <person name="Calhoun S."/>
            <person name="Kuo A."/>
            <person name="Mondo S."/>
            <person name="Pangilinan J."/>
            <person name="Riley R."/>
            <person name="Labutti K."/>
            <person name="Andreopoulos B."/>
            <person name="Lipzen A."/>
            <person name="Chen C."/>
            <person name="Yanf M."/>
            <person name="Daum C."/>
            <person name="Ng V."/>
            <person name="Clum A."/>
            <person name="Steindorff A."/>
            <person name="Ohm R."/>
            <person name="Martin F."/>
            <person name="Silar P."/>
            <person name="Natvig D."/>
            <person name="Lalanne C."/>
            <person name="Gautier V."/>
            <person name="Ament-Velasquez S.L."/>
            <person name="Kruys A."/>
            <person name="Hutchinson M.I."/>
            <person name="Powell A.J."/>
            <person name="Barry K."/>
            <person name="Miller A.N."/>
            <person name="Grigoriev I.V."/>
            <person name="Debuchy R."/>
            <person name="Gladieux P."/>
            <person name="Thoren M.H."/>
            <person name="Johannesson H."/>
        </authorList>
    </citation>
    <scope>NUCLEOTIDE SEQUENCE</scope>
    <source>
        <strain evidence="3">CBS 118394</strain>
    </source>
</reference>
<gene>
    <name evidence="3" type="ORF">B0H66DRAFT_618212</name>
</gene>
<organism evidence="3 4">
    <name type="scientific">Apodospora peruviana</name>
    <dbReference type="NCBI Taxonomy" id="516989"/>
    <lineage>
        <taxon>Eukaryota</taxon>
        <taxon>Fungi</taxon>
        <taxon>Dikarya</taxon>
        <taxon>Ascomycota</taxon>
        <taxon>Pezizomycotina</taxon>
        <taxon>Sordariomycetes</taxon>
        <taxon>Sordariomycetidae</taxon>
        <taxon>Sordariales</taxon>
        <taxon>Lasiosphaeriaceae</taxon>
        <taxon>Apodospora</taxon>
    </lineage>
</organism>
<sequence length="251" mass="26788">MQLSSNLAVIGVIASCLLGSAQDGCSADPTFVDVPYGQACGVCTSVPTFAGNSSKNPALKTISVSQRDAACTVTLHQTFDCNDPGFEAGKTQYGCWTPDGGIAGYRVVCPDYLEPKTWDVSDTTDKQPVGNPTTPGCTGSRCPNYPYPEQVNPCTSKYGCKDPQPVPIPEKPEGTSCSGDKCSTTPPCRDRRCTFPEPESTTKTPQDTTCQRPSCSPPPVPETPPVESTYERSYNTPPVPRPRPTTLILHT</sequence>
<dbReference type="Proteomes" id="UP001283341">
    <property type="component" value="Unassembled WGS sequence"/>
</dbReference>
<feature type="chain" id="PRO_5042075082" evidence="2">
    <location>
        <begin position="28"/>
        <end position="251"/>
    </location>
</feature>
<feature type="compositionally biased region" description="Polar residues" evidence="1">
    <location>
        <begin position="199"/>
        <end position="214"/>
    </location>
</feature>
<dbReference type="AlphaFoldDB" id="A0AAE0IKM7"/>
<reference evidence="3" key="1">
    <citation type="journal article" date="2023" name="Mol. Phylogenet. Evol.">
        <title>Genome-scale phylogeny and comparative genomics of the fungal order Sordariales.</title>
        <authorList>
            <person name="Hensen N."/>
            <person name="Bonometti L."/>
            <person name="Westerberg I."/>
            <person name="Brannstrom I.O."/>
            <person name="Guillou S."/>
            <person name="Cros-Aarteil S."/>
            <person name="Calhoun S."/>
            <person name="Haridas S."/>
            <person name="Kuo A."/>
            <person name="Mondo S."/>
            <person name="Pangilinan J."/>
            <person name="Riley R."/>
            <person name="LaButti K."/>
            <person name="Andreopoulos B."/>
            <person name="Lipzen A."/>
            <person name="Chen C."/>
            <person name="Yan M."/>
            <person name="Daum C."/>
            <person name="Ng V."/>
            <person name="Clum A."/>
            <person name="Steindorff A."/>
            <person name="Ohm R.A."/>
            <person name="Martin F."/>
            <person name="Silar P."/>
            <person name="Natvig D.O."/>
            <person name="Lalanne C."/>
            <person name="Gautier V."/>
            <person name="Ament-Velasquez S.L."/>
            <person name="Kruys A."/>
            <person name="Hutchinson M.I."/>
            <person name="Powell A.J."/>
            <person name="Barry K."/>
            <person name="Miller A.N."/>
            <person name="Grigoriev I.V."/>
            <person name="Debuchy R."/>
            <person name="Gladieux P."/>
            <person name="Hiltunen Thoren M."/>
            <person name="Johannesson H."/>
        </authorList>
    </citation>
    <scope>NUCLEOTIDE SEQUENCE</scope>
    <source>
        <strain evidence="3">CBS 118394</strain>
    </source>
</reference>
<comment type="caution">
    <text evidence="3">The sequence shown here is derived from an EMBL/GenBank/DDBJ whole genome shotgun (WGS) entry which is preliminary data.</text>
</comment>
<protein>
    <submittedName>
        <fullName evidence="3">Uncharacterized protein</fullName>
    </submittedName>
</protein>
<accession>A0AAE0IKM7</accession>
<feature type="signal peptide" evidence="2">
    <location>
        <begin position="1"/>
        <end position="27"/>
    </location>
</feature>